<dbReference type="PANTHER" id="PTHR43264">
    <property type="match status" value="1"/>
</dbReference>
<proteinExistence type="predicted"/>
<reference evidence="1 2" key="1">
    <citation type="journal article" date="2024" name="Commun. Biol.">
        <title>Comparative genomic analysis of thermophilic fungi reveals convergent evolutionary adaptations and gene losses.</title>
        <authorList>
            <person name="Steindorff A.S."/>
            <person name="Aguilar-Pontes M.V."/>
            <person name="Robinson A.J."/>
            <person name="Andreopoulos B."/>
            <person name="LaButti K."/>
            <person name="Kuo A."/>
            <person name="Mondo S."/>
            <person name="Riley R."/>
            <person name="Otillar R."/>
            <person name="Haridas S."/>
            <person name="Lipzen A."/>
            <person name="Grimwood J."/>
            <person name="Schmutz J."/>
            <person name="Clum A."/>
            <person name="Reid I.D."/>
            <person name="Moisan M.C."/>
            <person name="Butler G."/>
            <person name="Nguyen T.T.M."/>
            <person name="Dewar K."/>
            <person name="Conant G."/>
            <person name="Drula E."/>
            <person name="Henrissat B."/>
            <person name="Hansel C."/>
            <person name="Singer S."/>
            <person name="Hutchinson M.I."/>
            <person name="de Vries R.P."/>
            <person name="Natvig D.O."/>
            <person name="Powell A.J."/>
            <person name="Tsang A."/>
            <person name="Grigoriev I.V."/>
        </authorList>
    </citation>
    <scope>NUCLEOTIDE SEQUENCE [LARGE SCALE GENOMIC DNA]</scope>
    <source>
        <strain evidence="1 2">ATCC 24622</strain>
    </source>
</reference>
<comment type="caution">
    <text evidence="1">The sequence shown here is derived from an EMBL/GenBank/DDBJ whole genome shotgun (WGS) entry which is preliminary data.</text>
</comment>
<dbReference type="EMBL" id="JAZHXJ010000247">
    <property type="protein sequence ID" value="KAL1867158.1"/>
    <property type="molecule type" value="Genomic_DNA"/>
</dbReference>
<dbReference type="SUPFAM" id="SSF53590">
    <property type="entry name" value="Nucleoside hydrolase"/>
    <property type="match status" value="1"/>
</dbReference>
<gene>
    <name evidence="1" type="ORF">VTK73DRAFT_4320</name>
</gene>
<evidence type="ECO:0000313" key="1">
    <source>
        <dbReference type="EMBL" id="KAL1867158.1"/>
    </source>
</evidence>
<dbReference type="PANTHER" id="PTHR43264:SF1">
    <property type="entry name" value="INOSINE_URIDINE-PREFERRING NUCLEOSIDE HYDROLASE DOMAIN-CONTAINING PROTEIN"/>
    <property type="match status" value="1"/>
</dbReference>
<protein>
    <recommendedName>
        <fullName evidence="3">Inosine/uridine-preferring nucleoside hydrolase domain-containing protein</fullName>
    </recommendedName>
</protein>
<evidence type="ECO:0000313" key="2">
    <source>
        <dbReference type="Proteomes" id="UP001586593"/>
    </source>
</evidence>
<keyword evidence="2" id="KW-1185">Reference proteome</keyword>
<dbReference type="Gene3D" id="3.90.245.10">
    <property type="entry name" value="Ribonucleoside hydrolase-like"/>
    <property type="match status" value="1"/>
</dbReference>
<name>A0ABR3WUA4_9PEZI</name>
<dbReference type="Proteomes" id="UP001586593">
    <property type="component" value="Unassembled WGS sequence"/>
</dbReference>
<sequence>MPPSLTAGPSSWVKDAWDPVALYRKSLAEADDASVTIASIGFLENLSALLNSTQDAFSDLDGRALVSRKVAELVVMGGDYPSGYEYNFWGSNASLAAHVVNGWPGPIVFAGSDLGRHVSSGGPLMDEGPADDPVRAAYVYYTYYKPRASWDPLAVYYAMHGCGRLFAFGNEYGYNHVAANGSNAWVYDRARTDQHWLALRVDNATASAEVDRLLLEGARHPRGNRFHEHVEL</sequence>
<dbReference type="InterPro" id="IPR036452">
    <property type="entry name" value="Ribo_hydro-like"/>
</dbReference>
<accession>A0ABR3WUA4</accession>
<organism evidence="1 2">
    <name type="scientific">Phialemonium thermophilum</name>
    <dbReference type="NCBI Taxonomy" id="223376"/>
    <lineage>
        <taxon>Eukaryota</taxon>
        <taxon>Fungi</taxon>
        <taxon>Dikarya</taxon>
        <taxon>Ascomycota</taxon>
        <taxon>Pezizomycotina</taxon>
        <taxon>Sordariomycetes</taxon>
        <taxon>Sordariomycetidae</taxon>
        <taxon>Cephalothecales</taxon>
        <taxon>Cephalothecaceae</taxon>
        <taxon>Phialemonium</taxon>
    </lineage>
</organism>
<evidence type="ECO:0008006" key="3">
    <source>
        <dbReference type="Google" id="ProtNLM"/>
    </source>
</evidence>